<reference evidence="6" key="1">
    <citation type="submission" date="2025-08" db="UniProtKB">
        <authorList>
            <consortium name="Ensembl"/>
        </authorList>
    </citation>
    <scope>IDENTIFICATION</scope>
</reference>
<dbReference type="Gene3D" id="3.30.40.10">
    <property type="entry name" value="Zinc/RING finger domain, C3HC4 (zinc finger)"/>
    <property type="match status" value="1"/>
</dbReference>
<evidence type="ECO:0000256" key="2">
    <source>
        <dbReference type="ARBA" id="ARBA00022771"/>
    </source>
</evidence>
<sequence length="57" mass="6545">QLGSDLCFLNKFELLCPICLDVYRNPVSLSCGHSFCKDCMYVIHFIVDLVPASWDFQ</sequence>
<evidence type="ECO:0000256" key="4">
    <source>
        <dbReference type="PROSITE-ProRule" id="PRU00175"/>
    </source>
</evidence>
<keyword evidence="7" id="KW-1185">Reference proteome</keyword>
<proteinExistence type="predicted"/>
<name>A0A7M4EI12_CROPO</name>
<dbReference type="InterPro" id="IPR013083">
    <property type="entry name" value="Znf_RING/FYVE/PHD"/>
</dbReference>
<keyword evidence="1" id="KW-0479">Metal-binding</keyword>
<dbReference type="InterPro" id="IPR027370">
    <property type="entry name" value="Znf-RING_euk"/>
</dbReference>
<dbReference type="InterPro" id="IPR017907">
    <property type="entry name" value="Znf_RING_CS"/>
</dbReference>
<keyword evidence="2 4" id="KW-0863">Zinc-finger</keyword>
<dbReference type="AlphaFoldDB" id="A0A7M4EI12"/>
<dbReference type="Pfam" id="PF13445">
    <property type="entry name" value="zf-RING_UBOX"/>
    <property type="match status" value="1"/>
</dbReference>
<dbReference type="PROSITE" id="PS50089">
    <property type="entry name" value="ZF_RING_2"/>
    <property type="match status" value="1"/>
</dbReference>
<protein>
    <recommendedName>
        <fullName evidence="5">RING-type domain-containing protein</fullName>
    </recommendedName>
</protein>
<dbReference type="SUPFAM" id="SSF57850">
    <property type="entry name" value="RING/U-box"/>
    <property type="match status" value="1"/>
</dbReference>
<dbReference type="SMART" id="SM00184">
    <property type="entry name" value="RING"/>
    <property type="match status" value="1"/>
</dbReference>
<organism evidence="6 7">
    <name type="scientific">Crocodylus porosus</name>
    <name type="common">Saltwater crocodile</name>
    <name type="synonym">Estuarine crocodile</name>
    <dbReference type="NCBI Taxonomy" id="8502"/>
    <lineage>
        <taxon>Eukaryota</taxon>
        <taxon>Metazoa</taxon>
        <taxon>Chordata</taxon>
        <taxon>Craniata</taxon>
        <taxon>Vertebrata</taxon>
        <taxon>Euteleostomi</taxon>
        <taxon>Archelosauria</taxon>
        <taxon>Archosauria</taxon>
        <taxon>Crocodylia</taxon>
        <taxon>Longirostres</taxon>
        <taxon>Crocodylidae</taxon>
        <taxon>Crocodylus</taxon>
    </lineage>
</organism>
<dbReference type="InterPro" id="IPR001841">
    <property type="entry name" value="Znf_RING"/>
</dbReference>
<keyword evidence="3" id="KW-0862">Zinc</keyword>
<evidence type="ECO:0000256" key="1">
    <source>
        <dbReference type="ARBA" id="ARBA00022723"/>
    </source>
</evidence>
<evidence type="ECO:0000259" key="5">
    <source>
        <dbReference type="PROSITE" id="PS50089"/>
    </source>
</evidence>
<dbReference type="Ensembl" id="ENSCPRT00005011904.1">
    <property type="protein sequence ID" value="ENSCPRP00005010103.1"/>
    <property type="gene ID" value="ENSCPRG00005007213.1"/>
</dbReference>
<dbReference type="Proteomes" id="UP000594220">
    <property type="component" value="Unplaced"/>
</dbReference>
<evidence type="ECO:0000313" key="6">
    <source>
        <dbReference type="Ensembl" id="ENSCPRP00005010103.1"/>
    </source>
</evidence>
<evidence type="ECO:0000313" key="7">
    <source>
        <dbReference type="Proteomes" id="UP000594220"/>
    </source>
</evidence>
<evidence type="ECO:0000256" key="3">
    <source>
        <dbReference type="ARBA" id="ARBA00022833"/>
    </source>
</evidence>
<feature type="domain" description="RING-type" evidence="5">
    <location>
        <begin position="16"/>
        <end position="40"/>
    </location>
</feature>
<reference evidence="6" key="2">
    <citation type="submission" date="2025-09" db="UniProtKB">
        <authorList>
            <consortium name="Ensembl"/>
        </authorList>
    </citation>
    <scope>IDENTIFICATION</scope>
</reference>
<accession>A0A7M4EI12</accession>
<dbReference type="PROSITE" id="PS00518">
    <property type="entry name" value="ZF_RING_1"/>
    <property type="match status" value="1"/>
</dbReference>
<dbReference type="GO" id="GO:0008270">
    <property type="term" value="F:zinc ion binding"/>
    <property type="evidence" value="ECO:0007669"/>
    <property type="project" value="UniProtKB-KW"/>
</dbReference>